<dbReference type="SUPFAM" id="SSF53686">
    <property type="entry name" value="Tryptophan synthase beta subunit-like PLP-dependent enzymes"/>
    <property type="match status" value="1"/>
</dbReference>
<feature type="modified residue" description="N6-(pyridoxal phosphate)lysine" evidence="12">
    <location>
        <position position="107"/>
    </location>
</feature>
<dbReference type="InterPro" id="IPR000634">
    <property type="entry name" value="Ser/Thr_deHydtase_PyrdxlP-BS"/>
</dbReference>
<dbReference type="GO" id="GO:0030170">
    <property type="term" value="F:pyridoxal phosphate binding"/>
    <property type="evidence" value="ECO:0007669"/>
    <property type="project" value="InterPro"/>
</dbReference>
<evidence type="ECO:0000259" key="13">
    <source>
        <dbReference type="Pfam" id="PF00291"/>
    </source>
</evidence>
<dbReference type="InterPro" id="IPR051166">
    <property type="entry name" value="Threonine_Synthase"/>
</dbReference>
<dbReference type="Pfam" id="PF00291">
    <property type="entry name" value="PALP"/>
    <property type="match status" value="1"/>
</dbReference>
<dbReference type="CDD" id="cd01560">
    <property type="entry name" value="Thr-synth_2"/>
    <property type="match status" value="1"/>
</dbReference>
<keyword evidence="16" id="KW-1185">Reference proteome</keyword>
<dbReference type="GO" id="GO:0009088">
    <property type="term" value="P:threonine biosynthetic process"/>
    <property type="evidence" value="ECO:0007669"/>
    <property type="project" value="UniProtKB-UniRule"/>
</dbReference>
<dbReference type="EC" id="4.2.3.1" evidence="4 11"/>
<sequence length="434" mass="48656">MKFYSTNNKNLKVDLKEAVTQGLAPDNGLYMPEHIPVLPKEFFDTIHTKSFRDIAFIVAQNIIGDDVPADELRRIVDHTIQFDAPVVEVDDHAYALELFHGPTLAFKDFGARFMSQLLGYFAKEQSQEIIVLVATSGDTGSAVANGFLGVKGTKVIVLYPSGKVSEIQEKQFTTLGQNVIALEVDGTFDDCQRLVKQAFLDDVLRKKYFLTSANSINIARLIPQSFYYFYAYAQVKDKNKPVVISIPSGNFGNLTGGLLAQRMGLPIERFIATTNVNDVVPEYLKTEVFTPRPSRQTISNAMDVGNPSNFVRLLDLFDKDFARLSKDIVGYAFSDDETRAAMRHIYASTDYVMDPHGAIGYLGLIKYLEERGEDITGIFLETAHPAKFKEVVDETLSRPIDIPLPLQRFLEQPKKSIPMKSDFEGFKDFLLSTL</sequence>
<evidence type="ECO:0000256" key="10">
    <source>
        <dbReference type="ARBA" id="ARBA00049144"/>
    </source>
</evidence>
<dbReference type="Pfam" id="PF14821">
    <property type="entry name" value="Thr_synth_N"/>
    <property type="match status" value="1"/>
</dbReference>
<evidence type="ECO:0000256" key="9">
    <source>
        <dbReference type="ARBA" id="ARBA00023239"/>
    </source>
</evidence>
<dbReference type="PANTHER" id="PTHR42690:SF1">
    <property type="entry name" value="THREONINE SYNTHASE-LIKE 2"/>
    <property type="match status" value="1"/>
</dbReference>
<name>A0A1T5JZ55_9BACT</name>
<evidence type="ECO:0000256" key="1">
    <source>
        <dbReference type="ARBA" id="ARBA00001933"/>
    </source>
</evidence>
<protein>
    <recommendedName>
        <fullName evidence="5 11">Threonine synthase</fullName>
        <ecNumber evidence="4 11">4.2.3.1</ecNumber>
    </recommendedName>
</protein>
<feature type="domain" description="Tryptophan synthase beta chain-like PALP" evidence="13">
    <location>
        <begin position="96"/>
        <end position="368"/>
    </location>
</feature>
<evidence type="ECO:0000256" key="3">
    <source>
        <dbReference type="ARBA" id="ARBA00005517"/>
    </source>
</evidence>
<dbReference type="InterPro" id="IPR029144">
    <property type="entry name" value="Thr_synth_N"/>
</dbReference>
<evidence type="ECO:0000256" key="11">
    <source>
        <dbReference type="NCBIfam" id="TIGR00260"/>
    </source>
</evidence>
<evidence type="ECO:0000256" key="4">
    <source>
        <dbReference type="ARBA" id="ARBA00013028"/>
    </source>
</evidence>
<dbReference type="InterPro" id="IPR036052">
    <property type="entry name" value="TrpB-like_PALP_sf"/>
</dbReference>
<gene>
    <name evidence="15" type="ORF">SAMN05660236_1608</name>
</gene>
<dbReference type="Gene3D" id="3.90.1380.10">
    <property type="entry name" value="Threonine synthase, N-terminal domain"/>
    <property type="match status" value="1"/>
</dbReference>
<dbReference type="NCBIfam" id="TIGR00260">
    <property type="entry name" value="thrC"/>
    <property type="match status" value="1"/>
</dbReference>
<keyword evidence="9" id="KW-0456">Lyase</keyword>
<evidence type="ECO:0000256" key="12">
    <source>
        <dbReference type="PIRSR" id="PIRSR604450-51"/>
    </source>
</evidence>
<reference evidence="15 16" key="1">
    <citation type="submission" date="2017-02" db="EMBL/GenBank/DDBJ databases">
        <authorList>
            <person name="Peterson S.W."/>
        </authorList>
    </citation>
    <scope>NUCLEOTIDE SEQUENCE [LARGE SCALE GENOMIC DNA]</scope>
    <source>
        <strain evidence="15 16">DSM 25262</strain>
    </source>
</reference>
<dbReference type="Gene3D" id="3.40.50.1100">
    <property type="match status" value="2"/>
</dbReference>
<comment type="catalytic activity">
    <reaction evidence="10">
        <text>O-phospho-L-homoserine + H2O = L-threonine + phosphate</text>
        <dbReference type="Rhea" id="RHEA:10840"/>
        <dbReference type="ChEBI" id="CHEBI:15377"/>
        <dbReference type="ChEBI" id="CHEBI:43474"/>
        <dbReference type="ChEBI" id="CHEBI:57590"/>
        <dbReference type="ChEBI" id="CHEBI:57926"/>
        <dbReference type="EC" id="4.2.3.1"/>
    </reaction>
</comment>
<proteinExistence type="inferred from homology"/>
<dbReference type="UniPathway" id="UPA00050">
    <property type="reaction ID" value="UER00065"/>
</dbReference>
<evidence type="ECO:0000256" key="6">
    <source>
        <dbReference type="ARBA" id="ARBA00022605"/>
    </source>
</evidence>
<evidence type="ECO:0000256" key="7">
    <source>
        <dbReference type="ARBA" id="ARBA00022697"/>
    </source>
</evidence>
<evidence type="ECO:0000256" key="8">
    <source>
        <dbReference type="ARBA" id="ARBA00022898"/>
    </source>
</evidence>
<keyword evidence="8 12" id="KW-0663">Pyridoxal phosphate</keyword>
<dbReference type="RefSeq" id="WP_079686148.1">
    <property type="nucleotide sequence ID" value="NZ_FUZU01000001.1"/>
</dbReference>
<evidence type="ECO:0000313" key="16">
    <source>
        <dbReference type="Proteomes" id="UP000190961"/>
    </source>
</evidence>
<keyword evidence="7" id="KW-0791">Threonine biosynthesis</keyword>
<dbReference type="InterPro" id="IPR001926">
    <property type="entry name" value="TrpB-like_PALP"/>
</dbReference>
<dbReference type="OrthoDB" id="9763107at2"/>
<dbReference type="FunFam" id="3.40.50.1100:FF:000022">
    <property type="entry name" value="Threonine synthase"/>
    <property type="match status" value="1"/>
</dbReference>
<dbReference type="STRING" id="688867.SAMN05660236_1608"/>
<dbReference type="InterPro" id="IPR004450">
    <property type="entry name" value="Thr_synthase-like"/>
</dbReference>
<dbReference type="PANTHER" id="PTHR42690">
    <property type="entry name" value="THREONINE SYNTHASE FAMILY MEMBER"/>
    <property type="match status" value="1"/>
</dbReference>
<keyword evidence="6" id="KW-0028">Amino-acid biosynthesis</keyword>
<dbReference type="GO" id="GO:0004795">
    <property type="term" value="F:threonine synthase activity"/>
    <property type="evidence" value="ECO:0007669"/>
    <property type="project" value="UniProtKB-UniRule"/>
</dbReference>
<evidence type="ECO:0000313" key="15">
    <source>
        <dbReference type="EMBL" id="SKC56528.1"/>
    </source>
</evidence>
<dbReference type="AlphaFoldDB" id="A0A1T5JZ55"/>
<dbReference type="PROSITE" id="PS00165">
    <property type="entry name" value="DEHYDRATASE_SER_THR"/>
    <property type="match status" value="1"/>
</dbReference>
<evidence type="ECO:0000256" key="5">
    <source>
        <dbReference type="ARBA" id="ARBA00018679"/>
    </source>
</evidence>
<evidence type="ECO:0000256" key="2">
    <source>
        <dbReference type="ARBA" id="ARBA00004979"/>
    </source>
</evidence>
<evidence type="ECO:0000259" key="14">
    <source>
        <dbReference type="Pfam" id="PF14821"/>
    </source>
</evidence>
<dbReference type="InterPro" id="IPR037158">
    <property type="entry name" value="Thr_synth_N_sf"/>
</dbReference>
<comment type="similarity">
    <text evidence="3">Belongs to the threonine synthase family.</text>
</comment>
<comment type="pathway">
    <text evidence="2">Amino-acid biosynthesis; L-threonine biosynthesis; L-threonine from L-aspartate: step 5/5.</text>
</comment>
<accession>A0A1T5JZ55</accession>
<dbReference type="EMBL" id="FUZU01000001">
    <property type="protein sequence ID" value="SKC56528.1"/>
    <property type="molecule type" value="Genomic_DNA"/>
</dbReference>
<comment type="cofactor">
    <cofactor evidence="1 12">
        <name>pyridoxal 5'-phosphate</name>
        <dbReference type="ChEBI" id="CHEBI:597326"/>
    </cofactor>
</comment>
<dbReference type="Proteomes" id="UP000190961">
    <property type="component" value="Unassembled WGS sequence"/>
</dbReference>
<feature type="domain" description="Threonine synthase N-terminal" evidence="14">
    <location>
        <begin position="2"/>
        <end position="79"/>
    </location>
</feature>
<organism evidence="15 16">
    <name type="scientific">Ohtaekwangia koreensis</name>
    <dbReference type="NCBI Taxonomy" id="688867"/>
    <lineage>
        <taxon>Bacteria</taxon>
        <taxon>Pseudomonadati</taxon>
        <taxon>Bacteroidota</taxon>
        <taxon>Cytophagia</taxon>
        <taxon>Cytophagales</taxon>
        <taxon>Fulvivirgaceae</taxon>
        <taxon>Ohtaekwangia</taxon>
    </lineage>
</organism>